<sequence length="812" mass="84395">MNFMRKERKMLFVMFAVLCVLALSLGMALVCAPARALAAEGDVIEVQFNGETTAYTTVKDALAYIEEQETSEENRALIKLLDNYTLGANGDNSRFEIDIPTFAALDLNGYILRGSGSASVIGIYGDMILEDSQSESTAEEHQHDYYVDESGLWVVDDESVEWQKAYDAAENKGTITGGVITGGNSENYGGGIYLNLYGASGGGILTMNGGTIAGNQAVWGAGGVFVNRNTGFEMNGGIIAGNITPGSPTFGYGYGGGIMINDPLIKYCVINGGVIKENVANIGGGIVSSYEGVLIKITGGEIVNNYAPQAGGLYLSGSLELSGGEIYGNEAEIYGGMFVNDTLNMSGGKIYGNKAETEAGIYAATVNMSGGEVYDNEAESDDNAISAILVTVSGGKISGDISFIEHEANNVSITSGYFAEGVEYGVEDGNTVSGFSVAEGYAVVLLDENSGDENYSAEFPYAVYRIGSGGDVEFVVNGASAIFDGGQITAGGDFVLTATSGGTPIAVDEIAYSYSTDGTSFTEGLPSDAGTYTVKASVSGIIDAQNKVYYEGAEYTFAYEITPVQLTVAGVTVSVDGNDTVSVDSFSVVGIKEGTDVSVIVKSCTLLDDGRVHIVYDLSGSDAANYIVPADTYTTVQQSGLEEVNAAIASLNAAIEALKSSVASSDAALQSSISSLRSRLDQAVSQLEKSIADGDKANADALLAAKDELQKAFEAADAVLEGKIGELGEADKTLQAAIDAIDAAYKAADEALAGAIEELRAENAAQNDTIARQEEQLNSLSVVLWVTLAVAVVAFGVGAAGLVFGLKAKKKD</sequence>
<accession>A0A9D2JZ70</accession>
<dbReference type="Proteomes" id="UP000824102">
    <property type="component" value="Unassembled WGS sequence"/>
</dbReference>
<evidence type="ECO:0000256" key="1">
    <source>
        <dbReference type="SAM" id="Phobius"/>
    </source>
</evidence>
<feature type="signal peptide" evidence="2">
    <location>
        <begin position="1"/>
        <end position="38"/>
    </location>
</feature>
<reference evidence="3" key="1">
    <citation type="journal article" date="2021" name="PeerJ">
        <title>Extensive microbial diversity within the chicken gut microbiome revealed by metagenomics and culture.</title>
        <authorList>
            <person name="Gilroy R."/>
            <person name="Ravi A."/>
            <person name="Getino M."/>
            <person name="Pursley I."/>
            <person name="Horton D.L."/>
            <person name="Alikhan N.F."/>
            <person name="Baker D."/>
            <person name="Gharbi K."/>
            <person name="Hall N."/>
            <person name="Watson M."/>
            <person name="Adriaenssens E.M."/>
            <person name="Foster-Nyarko E."/>
            <person name="Jarju S."/>
            <person name="Secka A."/>
            <person name="Antonio M."/>
            <person name="Oren A."/>
            <person name="Chaudhuri R.R."/>
            <person name="La Ragione R."/>
            <person name="Hildebrand F."/>
            <person name="Pallen M.J."/>
        </authorList>
    </citation>
    <scope>NUCLEOTIDE SEQUENCE</scope>
    <source>
        <strain evidence="3">ChiW7-2402</strain>
    </source>
</reference>
<gene>
    <name evidence="3" type="ORF">H9964_03860</name>
</gene>
<keyword evidence="1" id="KW-1133">Transmembrane helix</keyword>
<proteinExistence type="predicted"/>
<keyword evidence="1" id="KW-0472">Membrane</keyword>
<comment type="caution">
    <text evidence="3">The sequence shown here is derived from an EMBL/GenBank/DDBJ whole genome shotgun (WGS) entry which is preliminary data.</text>
</comment>
<feature type="chain" id="PRO_5039434957" evidence="2">
    <location>
        <begin position="39"/>
        <end position="812"/>
    </location>
</feature>
<keyword evidence="1" id="KW-0812">Transmembrane</keyword>
<dbReference type="AlphaFoldDB" id="A0A9D2JZ70"/>
<evidence type="ECO:0000313" key="4">
    <source>
        <dbReference type="Proteomes" id="UP000824102"/>
    </source>
</evidence>
<evidence type="ECO:0000313" key="3">
    <source>
        <dbReference type="EMBL" id="HIZ72696.1"/>
    </source>
</evidence>
<organism evidence="3 4">
    <name type="scientific">Candidatus Gallimonas intestinavium</name>
    <dbReference type="NCBI Taxonomy" id="2838603"/>
    <lineage>
        <taxon>Bacteria</taxon>
        <taxon>Bacillati</taxon>
        <taxon>Bacillota</taxon>
        <taxon>Clostridia</taxon>
        <taxon>Candidatus Gallimonas</taxon>
    </lineage>
</organism>
<name>A0A9D2JZ70_9FIRM</name>
<keyword evidence="2" id="KW-0732">Signal</keyword>
<evidence type="ECO:0000256" key="2">
    <source>
        <dbReference type="SAM" id="SignalP"/>
    </source>
</evidence>
<dbReference type="EMBL" id="DXBB01000059">
    <property type="protein sequence ID" value="HIZ72696.1"/>
    <property type="molecule type" value="Genomic_DNA"/>
</dbReference>
<protein>
    <submittedName>
        <fullName evidence="3">Uncharacterized protein</fullName>
    </submittedName>
</protein>
<feature type="transmembrane region" description="Helical" evidence="1">
    <location>
        <begin position="782"/>
        <end position="806"/>
    </location>
</feature>
<reference evidence="3" key="2">
    <citation type="submission" date="2021-04" db="EMBL/GenBank/DDBJ databases">
        <authorList>
            <person name="Gilroy R."/>
        </authorList>
    </citation>
    <scope>NUCLEOTIDE SEQUENCE</scope>
    <source>
        <strain evidence="3">ChiW7-2402</strain>
    </source>
</reference>